<feature type="region of interest" description="Disordered" evidence="1">
    <location>
        <begin position="1"/>
        <end position="74"/>
    </location>
</feature>
<gene>
    <name evidence="3" type="ORF">N7539_004290</name>
</gene>
<reference evidence="3" key="2">
    <citation type="journal article" date="2023" name="IMA Fungus">
        <title>Comparative genomic study of the Penicillium genus elucidates a diverse pangenome and 15 lateral gene transfer events.</title>
        <authorList>
            <person name="Petersen C."/>
            <person name="Sorensen T."/>
            <person name="Nielsen M.R."/>
            <person name="Sondergaard T.E."/>
            <person name="Sorensen J.L."/>
            <person name="Fitzpatrick D.A."/>
            <person name="Frisvad J.C."/>
            <person name="Nielsen K.L."/>
        </authorList>
    </citation>
    <scope>NUCLEOTIDE SEQUENCE</scope>
    <source>
        <strain evidence="3">IBT 30728</strain>
    </source>
</reference>
<proteinExistence type="predicted"/>
<dbReference type="RefSeq" id="XP_056791433.1">
    <property type="nucleotide sequence ID" value="XM_056933892.1"/>
</dbReference>
<evidence type="ECO:0000259" key="2">
    <source>
        <dbReference type="Pfam" id="PF10551"/>
    </source>
</evidence>
<evidence type="ECO:0000256" key="1">
    <source>
        <dbReference type="SAM" id="MobiDB-lite"/>
    </source>
</evidence>
<dbReference type="PANTHER" id="PTHR47718:SF3">
    <property type="entry name" value="PROTEIN FAR1-RELATED SEQUENCE 5-LIKE"/>
    <property type="match status" value="1"/>
</dbReference>
<dbReference type="Pfam" id="PF10551">
    <property type="entry name" value="MULE"/>
    <property type="match status" value="1"/>
</dbReference>
<accession>A0A9X0BY41</accession>
<evidence type="ECO:0000313" key="3">
    <source>
        <dbReference type="EMBL" id="KAJ5489400.1"/>
    </source>
</evidence>
<dbReference type="PANTHER" id="PTHR47718">
    <property type="entry name" value="OS01G0519700 PROTEIN"/>
    <property type="match status" value="1"/>
</dbReference>
<protein>
    <recommendedName>
        <fullName evidence="2">MULE transposase domain-containing protein</fullName>
    </recommendedName>
</protein>
<feature type="domain" description="MULE transposase" evidence="2">
    <location>
        <begin position="236"/>
        <end position="333"/>
    </location>
</feature>
<evidence type="ECO:0000313" key="4">
    <source>
        <dbReference type="Proteomes" id="UP001148312"/>
    </source>
</evidence>
<dbReference type="Proteomes" id="UP001148312">
    <property type="component" value="Unassembled WGS sequence"/>
</dbReference>
<keyword evidence="4" id="KW-1185">Reference proteome</keyword>
<organism evidence="3 4">
    <name type="scientific">Penicillium diatomitis</name>
    <dbReference type="NCBI Taxonomy" id="2819901"/>
    <lineage>
        <taxon>Eukaryota</taxon>
        <taxon>Fungi</taxon>
        <taxon>Dikarya</taxon>
        <taxon>Ascomycota</taxon>
        <taxon>Pezizomycotina</taxon>
        <taxon>Eurotiomycetes</taxon>
        <taxon>Eurotiomycetidae</taxon>
        <taxon>Eurotiales</taxon>
        <taxon>Aspergillaceae</taxon>
        <taxon>Penicillium</taxon>
    </lineage>
</organism>
<sequence>MSMQFVDNLRFDDSDDSDLLEGPEETLQGQGQVSIEETQFALRPAETRHAASEDPPSAYEPPQVYDLPPPPTPKRFKSAEDGVSYINHFAEDNGYGVTTVRSKKDKRGTAKVAVYLQCDRNAPRSVHPVHRRRVIKSLEKDISSNFDQGCYPRQILSSLQQHGHELIQAKDLYNLKDQLIIDILNGRQSIQALLEDLTNQGDWIFRYWLREDDNSLFCLFAMFKTSVVLLKASPYVLWMDCTFKTNRYKMPLLDIVGTLCAGQSFYAGFAFMSNQQEPSFTFALRCLLEVYETETISKGYPSTIFTDKDDANIAAIREVFPETDLMLCLWHIACDIKKYARPPYYTAARFH</sequence>
<dbReference type="AlphaFoldDB" id="A0A9X0BY41"/>
<dbReference type="EMBL" id="JAPWDQ010000004">
    <property type="protein sequence ID" value="KAJ5489400.1"/>
    <property type="molecule type" value="Genomic_DNA"/>
</dbReference>
<feature type="compositionally biased region" description="Acidic residues" evidence="1">
    <location>
        <begin position="13"/>
        <end position="24"/>
    </location>
</feature>
<comment type="caution">
    <text evidence="3">The sequence shown here is derived from an EMBL/GenBank/DDBJ whole genome shotgun (WGS) entry which is preliminary data.</text>
</comment>
<feature type="compositionally biased region" description="Polar residues" evidence="1">
    <location>
        <begin position="27"/>
        <end position="37"/>
    </location>
</feature>
<dbReference type="GeneID" id="81624141"/>
<name>A0A9X0BY41_9EURO</name>
<dbReference type="InterPro" id="IPR018289">
    <property type="entry name" value="MULE_transposase_dom"/>
</dbReference>
<reference evidence="3" key="1">
    <citation type="submission" date="2022-12" db="EMBL/GenBank/DDBJ databases">
        <authorList>
            <person name="Petersen C."/>
        </authorList>
    </citation>
    <scope>NUCLEOTIDE SEQUENCE</scope>
    <source>
        <strain evidence="3">IBT 30728</strain>
    </source>
</reference>